<evidence type="ECO:0000313" key="2">
    <source>
        <dbReference type="Proteomes" id="UP000290540"/>
    </source>
</evidence>
<reference evidence="1 2" key="1">
    <citation type="submission" date="2016-12" db="EMBL/GenBank/DDBJ databases">
        <title>Draft genome sequence of Fusarium oxysporum causing rot on Narcissus.</title>
        <authorList>
            <person name="Armitage A.D."/>
            <person name="Taylor A."/>
            <person name="Clarkson J.P."/>
            <person name="Harrison R.J."/>
            <person name="Jackson A.C."/>
        </authorList>
    </citation>
    <scope>NUCLEOTIDE SEQUENCE [LARGE SCALE GENOMIC DNA]</scope>
    <source>
        <strain evidence="1 2">N139</strain>
    </source>
</reference>
<gene>
    <name evidence="1" type="ORF">BFJ63_vAg18081</name>
</gene>
<name>A0A4Q2UXA3_FUSOX</name>
<dbReference type="Proteomes" id="UP000290540">
    <property type="component" value="Unassembled WGS sequence"/>
</dbReference>
<organism evidence="1 2">
    <name type="scientific">Fusarium oxysporum f. sp. narcissi</name>
    <dbReference type="NCBI Taxonomy" id="451672"/>
    <lineage>
        <taxon>Eukaryota</taxon>
        <taxon>Fungi</taxon>
        <taxon>Dikarya</taxon>
        <taxon>Ascomycota</taxon>
        <taxon>Pezizomycotina</taxon>
        <taxon>Sordariomycetes</taxon>
        <taxon>Hypocreomycetidae</taxon>
        <taxon>Hypocreales</taxon>
        <taxon>Nectriaceae</taxon>
        <taxon>Fusarium</taxon>
        <taxon>Fusarium oxysporum species complex</taxon>
    </lineage>
</organism>
<accession>A0A4Q2UXA3</accession>
<comment type="caution">
    <text evidence="1">The sequence shown here is derived from an EMBL/GenBank/DDBJ whole genome shotgun (WGS) entry which is preliminary data.</text>
</comment>
<evidence type="ECO:0000313" key="1">
    <source>
        <dbReference type="EMBL" id="RYC79041.1"/>
    </source>
</evidence>
<proteinExistence type="predicted"/>
<sequence>MQRRGIPYIEDRLWLIVPHGRKETTTDINLKSAWSTLIRWLCTILGPAIGWQARDHGHSPLWATAFKTDIALVIEASDMAADFCSPPSSIEAMKLLIEPCRLFGLGIDPTRLTNFESVLPYKAWFLAALALPFYNFMELQPQLPYSRLAKPRNNSAFNSPHEQQLSGYLCHIRYFMTLSAHAPSMVHSVERL</sequence>
<protein>
    <submittedName>
        <fullName evidence="1">Uncharacterized protein</fullName>
    </submittedName>
</protein>
<dbReference type="AlphaFoldDB" id="A0A4Q2UXA3"/>
<dbReference type="EMBL" id="MQTW01000802">
    <property type="protein sequence ID" value="RYC79041.1"/>
    <property type="molecule type" value="Genomic_DNA"/>
</dbReference>